<evidence type="ECO:0000313" key="3">
    <source>
        <dbReference type="Proteomes" id="UP001589647"/>
    </source>
</evidence>
<keyword evidence="1" id="KW-1133">Transmembrane helix</keyword>
<gene>
    <name evidence="2" type="ORF">ACFFV7_40370</name>
</gene>
<evidence type="ECO:0000256" key="1">
    <source>
        <dbReference type="SAM" id="Phobius"/>
    </source>
</evidence>
<keyword evidence="3" id="KW-1185">Reference proteome</keyword>
<accession>A0ABV5ISG5</accession>
<dbReference type="RefSeq" id="WP_189653608.1">
    <property type="nucleotide sequence ID" value="NZ_BMRC01000044.1"/>
</dbReference>
<dbReference type="Proteomes" id="UP001589647">
    <property type="component" value="Unassembled WGS sequence"/>
</dbReference>
<name>A0ABV5ISG5_9ACTN</name>
<feature type="transmembrane region" description="Helical" evidence="1">
    <location>
        <begin position="16"/>
        <end position="38"/>
    </location>
</feature>
<evidence type="ECO:0008006" key="4">
    <source>
        <dbReference type="Google" id="ProtNLM"/>
    </source>
</evidence>
<keyword evidence="1" id="KW-0812">Transmembrane</keyword>
<dbReference type="EMBL" id="JBHMEI010000056">
    <property type="protein sequence ID" value="MFB9207499.1"/>
    <property type="molecule type" value="Genomic_DNA"/>
</dbReference>
<proteinExistence type="predicted"/>
<keyword evidence="1" id="KW-0472">Membrane</keyword>
<reference evidence="2 3" key="1">
    <citation type="submission" date="2024-09" db="EMBL/GenBank/DDBJ databases">
        <authorList>
            <person name="Sun Q."/>
            <person name="Mori K."/>
        </authorList>
    </citation>
    <scope>NUCLEOTIDE SEQUENCE [LARGE SCALE GENOMIC DNA]</scope>
    <source>
        <strain evidence="2 3">CCM 3426</strain>
    </source>
</reference>
<comment type="caution">
    <text evidence="2">The sequence shown here is derived from an EMBL/GenBank/DDBJ whole genome shotgun (WGS) entry which is preliminary data.</text>
</comment>
<protein>
    <recommendedName>
        <fullName evidence="4">DUF4352 domain-containing protein</fullName>
    </recommendedName>
</protein>
<evidence type="ECO:0000313" key="2">
    <source>
        <dbReference type="EMBL" id="MFB9207499.1"/>
    </source>
</evidence>
<organism evidence="2 3">
    <name type="scientific">Nonomuraea spiralis</name>
    <dbReference type="NCBI Taxonomy" id="46182"/>
    <lineage>
        <taxon>Bacteria</taxon>
        <taxon>Bacillati</taxon>
        <taxon>Actinomycetota</taxon>
        <taxon>Actinomycetes</taxon>
        <taxon>Streptosporangiales</taxon>
        <taxon>Streptosporangiaceae</taxon>
        <taxon>Nonomuraea</taxon>
    </lineage>
</organism>
<sequence length="223" mass="24106">MTEPSGGSSTKPRRPVAVPIVGLVALTAVGITALLGGLNEAADKGPDALGAGATLDQGRYSTRFVESRVKVDKAKTPYDEDKRFVELVFEVTNKGDETSSVGLPPDPAKPDKAWLGMFFASSLISISPKFPKESGPFVYALNKGDETRQLHPGVTSQVLVRYRLGATERPPDKITLDVATFEYAPGFEDQRLRWQMVSKEEGDKFVPEIKARVTLPVKTGEGA</sequence>